<proteinExistence type="predicted"/>
<dbReference type="Proteomes" id="UP000193926">
    <property type="component" value="Unassembled WGS sequence"/>
</dbReference>
<keyword evidence="2" id="KW-1185">Reference proteome</keyword>
<evidence type="ECO:0000313" key="1">
    <source>
        <dbReference type="EMBL" id="OSQ42932.1"/>
    </source>
</evidence>
<dbReference type="AlphaFoldDB" id="A0A1X4N9D1"/>
<dbReference type="EMBL" id="JFKC01000040">
    <property type="protein sequence ID" value="OSQ42932.1"/>
    <property type="molecule type" value="Genomic_DNA"/>
</dbReference>
<comment type="caution">
    <text evidence="1">The sequence shown here is derived from an EMBL/GenBank/DDBJ whole genome shotgun (WGS) entry which is preliminary data.</text>
</comment>
<protein>
    <submittedName>
        <fullName evidence="1">Uncharacterized protein</fullName>
    </submittedName>
</protein>
<evidence type="ECO:0000313" key="2">
    <source>
        <dbReference type="Proteomes" id="UP000193926"/>
    </source>
</evidence>
<sequence length="170" mass="19599">MVRRLRIGLCSPGWRRTLLSCPKSSRICQLVISSTARKTPVIRTPNCWPRPNHSRAVPNSRGHAFSALIYVKRWSCPHKTSISATTLDQQKRKKNRYWACPRSPICRSPATVLRLQKLQNKKTNQTTCSGGSFRQLKGIGRETAMRRPLRTPFRFPCVRVRSFCRPSPRR</sequence>
<reference evidence="1 2" key="1">
    <citation type="submission" date="2014-03" db="EMBL/GenBank/DDBJ databases">
        <title>The draft genome sequence of Marivita geojedonensis KCTC 23882.</title>
        <authorList>
            <person name="Lai Q."/>
            <person name="Shao Z."/>
        </authorList>
    </citation>
    <scope>NUCLEOTIDE SEQUENCE [LARGE SCALE GENOMIC DNA]</scope>
    <source>
        <strain evidence="1 2">DPG-138</strain>
    </source>
</reference>
<gene>
    <name evidence="1" type="ORF">MGEO_20135</name>
</gene>
<name>A0A1X4N9D1_9RHOB</name>
<accession>A0A1X4N9D1</accession>
<organism evidence="1 2">
    <name type="scientific">Marivita geojedonensis</name>
    <dbReference type="NCBI Taxonomy" id="1123756"/>
    <lineage>
        <taxon>Bacteria</taxon>
        <taxon>Pseudomonadati</taxon>
        <taxon>Pseudomonadota</taxon>
        <taxon>Alphaproteobacteria</taxon>
        <taxon>Rhodobacterales</taxon>
        <taxon>Roseobacteraceae</taxon>
        <taxon>Marivita</taxon>
    </lineage>
</organism>